<feature type="non-terminal residue" evidence="2">
    <location>
        <position position="1"/>
    </location>
</feature>
<name>A0A2H3J997_WOLCO</name>
<protein>
    <recommendedName>
        <fullName evidence="1">DDE-1 domain-containing protein</fullName>
    </recommendedName>
</protein>
<feature type="non-terminal residue" evidence="2">
    <location>
        <position position="88"/>
    </location>
</feature>
<dbReference type="Pfam" id="PF03184">
    <property type="entry name" value="DDE_1"/>
    <property type="match status" value="1"/>
</dbReference>
<dbReference type="GO" id="GO:0003676">
    <property type="term" value="F:nucleic acid binding"/>
    <property type="evidence" value="ECO:0007669"/>
    <property type="project" value="InterPro"/>
</dbReference>
<reference evidence="2 3" key="1">
    <citation type="journal article" date="2012" name="Science">
        <title>The Paleozoic origin of enzymatic lignin decomposition reconstructed from 31 fungal genomes.</title>
        <authorList>
            <person name="Floudas D."/>
            <person name="Binder M."/>
            <person name="Riley R."/>
            <person name="Barry K."/>
            <person name="Blanchette R.A."/>
            <person name="Henrissat B."/>
            <person name="Martinez A.T."/>
            <person name="Otillar R."/>
            <person name="Spatafora J.W."/>
            <person name="Yadav J.S."/>
            <person name="Aerts A."/>
            <person name="Benoit I."/>
            <person name="Boyd A."/>
            <person name="Carlson A."/>
            <person name="Copeland A."/>
            <person name="Coutinho P.M."/>
            <person name="de Vries R.P."/>
            <person name="Ferreira P."/>
            <person name="Findley K."/>
            <person name="Foster B."/>
            <person name="Gaskell J."/>
            <person name="Glotzer D."/>
            <person name="Gorecki P."/>
            <person name="Heitman J."/>
            <person name="Hesse C."/>
            <person name="Hori C."/>
            <person name="Igarashi K."/>
            <person name="Jurgens J.A."/>
            <person name="Kallen N."/>
            <person name="Kersten P."/>
            <person name="Kohler A."/>
            <person name="Kuees U."/>
            <person name="Kumar T.K.A."/>
            <person name="Kuo A."/>
            <person name="LaButti K."/>
            <person name="Larrondo L.F."/>
            <person name="Lindquist E."/>
            <person name="Ling A."/>
            <person name="Lombard V."/>
            <person name="Lucas S."/>
            <person name="Lundell T."/>
            <person name="Martin R."/>
            <person name="McLaughlin D.J."/>
            <person name="Morgenstern I."/>
            <person name="Morin E."/>
            <person name="Murat C."/>
            <person name="Nagy L.G."/>
            <person name="Nolan M."/>
            <person name="Ohm R.A."/>
            <person name="Patyshakuliyeva A."/>
            <person name="Rokas A."/>
            <person name="Ruiz-Duenas F.J."/>
            <person name="Sabat G."/>
            <person name="Salamov A."/>
            <person name="Samejima M."/>
            <person name="Schmutz J."/>
            <person name="Slot J.C."/>
            <person name="St John F."/>
            <person name="Stenlid J."/>
            <person name="Sun H."/>
            <person name="Sun S."/>
            <person name="Syed K."/>
            <person name="Tsang A."/>
            <person name="Wiebenga A."/>
            <person name="Young D."/>
            <person name="Pisabarro A."/>
            <person name="Eastwood D.C."/>
            <person name="Martin F."/>
            <person name="Cullen D."/>
            <person name="Grigoriev I.V."/>
            <person name="Hibbett D.S."/>
        </authorList>
    </citation>
    <scope>NUCLEOTIDE SEQUENCE [LARGE SCALE GENOMIC DNA]</scope>
    <source>
        <strain evidence="2 3">MD-104</strain>
    </source>
</reference>
<organism evidence="2 3">
    <name type="scientific">Wolfiporia cocos (strain MD-104)</name>
    <name type="common">Brown rot fungus</name>
    <dbReference type="NCBI Taxonomy" id="742152"/>
    <lineage>
        <taxon>Eukaryota</taxon>
        <taxon>Fungi</taxon>
        <taxon>Dikarya</taxon>
        <taxon>Basidiomycota</taxon>
        <taxon>Agaricomycotina</taxon>
        <taxon>Agaricomycetes</taxon>
        <taxon>Polyporales</taxon>
        <taxon>Phaeolaceae</taxon>
        <taxon>Wolfiporia</taxon>
    </lineage>
</organism>
<dbReference type="AlphaFoldDB" id="A0A2H3J997"/>
<accession>A0A2H3J997</accession>
<dbReference type="Proteomes" id="UP000218811">
    <property type="component" value="Unassembled WGS sequence"/>
</dbReference>
<sequence length="88" mass="9909">KYKIHSPNLEHVTIIECVCADGESLKPGFVFSGKRFHKEWFEILTCPISIGTSPNGWTDNFLCTEWFEKSFIPQAQAHNTSGAPILLV</sequence>
<dbReference type="InterPro" id="IPR004875">
    <property type="entry name" value="DDE_SF_endonuclease_dom"/>
</dbReference>
<evidence type="ECO:0000259" key="1">
    <source>
        <dbReference type="Pfam" id="PF03184"/>
    </source>
</evidence>
<gene>
    <name evidence="2" type="ORF">WOLCODRAFT_31715</name>
</gene>
<dbReference type="OrthoDB" id="2756043at2759"/>
<evidence type="ECO:0000313" key="3">
    <source>
        <dbReference type="Proteomes" id="UP000218811"/>
    </source>
</evidence>
<feature type="domain" description="DDE-1" evidence="1">
    <location>
        <begin position="12"/>
        <end position="80"/>
    </location>
</feature>
<proteinExistence type="predicted"/>
<dbReference type="EMBL" id="KB467942">
    <property type="protein sequence ID" value="PCH38501.1"/>
    <property type="molecule type" value="Genomic_DNA"/>
</dbReference>
<dbReference type="STRING" id="742152.A0A2H3J997"/>
<dbReference type="OMA" id="WIANVFI"/>
<evidence type="ECO:0000313" key="2">
    <source>
        <dbReference type="EMBL" id="PCH38501.1"/>
    </source>
</evidence>
<keyword evidence="3" id="KW-1185">Reference proteome</keyword>